<name>A0ABS4JT95_9FIRM</name>
<keyword evidence="4" id="KW-1185">Reference proteome</keyword>
<dbReference type="Proteomes" id="UP001519289">
    <property type="component" value="Unassembled WGS sequence"/>
</dbReference>
<dbReference type="InterPro" id="IPR000086">
    <property type="entry name" value="NUDIX_hydrolase_dom"/>
</dbReference>
<dbReference type="InterPro" id="IPR015797">
    <property type="entry name" value="NUDIX_hydrolase-like_dom_sf"/>
</dbReference>
<reference evidence="3 4" key="1">
    <citation type="submission" date="2021-03" db="EMBL/GenBank/DDBJ databases">
        <title>Genomic Encyclopedia of Type Strains, Phase IV (KMG-IV): sequencing the most valuable type-strain genomes for metagenomic binning, comparative biology and taxonomic classification.</title>
        <authorList>
            <person name="Goeker M."/>
        </authorList>
    </citation>
    <scope>NUCLEOTIDE SEQUENCE [LARGE SCALE GENOMIC DNA]</scope>
    <source>
        <strain evidence="3 4">DSM 27138</strain>
    </source>
</reference>
<evidence type="ECO:0000313" key="3">
    <source>
        <dbReference type="EMBL" id="MBP2018216.1"/>
    </source>
</evidence>
<dbReference type="RefSeq" id="WP_209466352.1">
    <property type="nucleotide sequence ID" value="NZ_JAGGLG010000011.1"/>
</dbReference>
<accession>A0ABS4JT95</accession>
<dbReference type="PROSITE" id="PS51462">
    <property type="entry name" value="NUDIX"/>
    <property type="match status" value="1"/>
</dbReference>
<organism evidence="3 4">
    <name type="scientific">Symbiobacterium terraclitae</name>
    <dbReference type="NCBI Taxonomy" id="557451"/>
    <lineage>
        <taxon>Bacteria</taxon>
        <taxon>Bacillati</taxon>
        <taxon>Bacillota</taxon>
        <taxon>Clostridia</taxon>
        <taxon>Eubacteriales</taxon>
        <taxon>Symbiobacteriaceae</taxon>
        <taxon>Symbiobacterium</taxon>
    </lineage>
</organism>
<dbReference type="Pfam" id="PF00293">
    <property type="entry name" value="NUDIX"/>
    <property type="match status" value="1"/>
</dbReference>
<dbReference type="Gene3D" id="3.90.79.10">
    <property type="entry name" value="Nucleoside Triphosphate Pyrophosphohydrolase"/>
    <property type="match status" value="1"/>
</dbReference>
<proteinExistence type="predicted"/>
<dbReference type="PROSITE" id="PS00893">
    <property type="entry name" value="NUDIX_BOX"/>
    <property type="match status" value="1"/>
</dbReference>
<dbReference type="SUPFAM" id="SSF55811">
    <property type="entry name" value="Nudix"/>
    <property type="match status" value="1"/>
</dbReference>
<dbReference type="EMBL" id="JAGGLG010000011">
    <property type="protein sequence ID" value="MBP2018216.1"/>
    <property type="molecule type" value="Genomic_DNA"/>
</dbReference>
<dbReference type="InterPro" id="IPR020084">
    <property type="entry name" value="NUDIX_hydrolase_CS"/>
</dbReference>
<evidence type="ECO:0000259" key="2">
    <source>
        <dbReference type="PROSITE" id="PS51462"/>
    </source>
</evidence>
<feature type="domain" description="Nudix hydrolase" evidence="2">
    <location>
        <begin position="1"/>
        <end position="155"/>
    </location>
</feature>
<keyword evidence="1" id="KW-0378">Hydrolase</keyword>
<comment type="caution">
    <text evidence="3">The sequence shown here is derived from an EMBL/GenBank/DDBJ whole genome shotgun (WGS) entry which is preliminary data.</text>
</comment>
<sequence length="265" mass="27938">MVRDDDIATAGVYLLCRGLFAFAVGPSPAGDRLAVIRLGGHREAGETAAQCVARELWEEAGVRISLLDPPATYRATPTGWGAYHLERLDPGASLAPAPLLVTPRERSGQHSVTYLAVSEETPVPSSEVAGILLLDVSAVRLLTGTPITLGDFLATGGRAVLRAPLDPTLPLSPFAQLQILPQLLALHPDLPDLGRIARTDLGRAALTDLSRATRPDLSRATRPDLSRATRIQTLAPAIRCILGSQVHSILLGPPPGTGRTGCKAD</sequence>
<gene>
    <name evidence="3" type="ORF">J2Z79_001617</name>
</gene>
<evidence type="ECO:0000313" key="4">
    <source>
        <dbReference type="Proteomes" id="UP001519289"/>
    </source>
</evidence>
<evidence type="ECO:0000256" key="1">
    <source>
        <dbReference type="ARBA" id="ARBA00022801"/>
    </source>
</evidence>
<protein>
    <submittedName>
        <fullName evidence="3">ADP-ribose pyrophosphatase YjhB (NUDIX family)</fullName>
    </submittedName>
</protein>